<dbReference type="InterPro" id="IPR000668">
    <property type="entry name" value="Peptidase_C1A_C"/>
</dbReference>
<accession>A0A9D1SD31</accession>
<protein>
    <recommendedName>
        <fullName evidence="4">Aminopeptidase</fullName>
    </recommendedName>
</protein>
<keyword evidence="2 4" id="KW-0378">Hydrolase</keyword>
<keyword evidence="6" id="KW-0732">Signal</keyword>
<dbReference type="EMBL" id="DVNA01000212">
    <property type="protein sequence ID" value="HIU55984.1"/>
    <property type="molecule type" value="Genomic_DNA"/>
</dbReference>
<evidence type="ECO:0000256" key="6">
    <source>
        <dbReference type="SAM" id="SignalP"/>
    </source>
</evidence>
<dbReference type="Proteomes" id="UP000824112">
    <property type="component" value="Unassembled WGS sequence"/>
</dbReference>
<dbReference type="Pfam" id="PF00112">
    <property type="entry name" value="Peptidase_C1"/>
    <property type="match status" value="1"/>
</dbReference>
<keyword evidence="4 8" id="KW-0031">Aminopeptidase</keyword>
<dbReference type="GO" id="GO:0043418">
    <property type="term" value="P:homocysteine catabolic process"/>
    <property type="evidence" value="ECO:0007669"/>
    <property type="project" value="TreeGrafter"/>
</dbReference>
<feature type="active site" evidence="5">
    <location>
        <position position="330"/>
    </location>
</feature>
<proteinExistence type="inferred from homology"/>
<dbReference type="GO" id="GO:0005737">
    <property type="term" value="C:cytoplasm"/>
    <property type="evidence" value="ECO:0007669"/>
    <property type="project" value="TreeGrafter"/>
</dbReference>
<dbReference type="Pfam" id="PF03051">
    <property type="entry name" value="Peptidase_C1_2"/>
    <property type="match status" value="1"/>
</dbReference>
<dbReference type="PIRSF" id="PIRSF005700">
    <property type="entry name" value="PepC"/>
    <property type="match status" value="1"/>
</dbReference>
<dbReference type="GO" id="GO:0009636">
    <property type="term" value="P:response to toxic substance"/>
    <property type="evidence" value="ECO:0007669"/>
    <property type="project" value="TreeGrafter"/>
</dbReference>
<reference evidence="8" key="2">
    <citation type="journal article" date="2021" name="PeerJ">
        <title>Extensive microbial diversity within the chicken gut microbiome revealed by metagenomics and culture.</title>
        <authorList>
            <person name="Gilroy R."/>
            <person name="Ravi A."/>
            <person name="Getino M."/>
            <person name="Pursley I."/>
            <person name="Horton D.L."/>
            <person name="Alikhan N.F."/>
            <person name="Baker D."/>
            <person name="Gharbi K."/>
            <person name="Hall N."/>
            <person name="Watson M."/>
            <person name="Adriaenssens E.M."/>
            <person name="Foster-Nyarko E."/>
            <person name="Jarju S."/>
            <person name="Secka A."/>
            <person name="Antonio M."/>
            <person name="Oren A."/>
            <person name="Chaudhuri R.R."/>
            <person name="La Ragione R."/>
            <person name="Hildebrand F."/>
            <person name="Pallen M.J."/>
        </authorList>
    </citation>
    <scope>NUCLEOTIDE SEQUENCE</scope>
    <source>
        <strain evidence="8">CHK158-818</strain>
    </source>
</reference>
<evidence type="ECO:0000256" key="5">
    <source>
        <dbReference type="PIRSR" id="PIRSR005700-1"/>
    </source>
</evidence>
<dbReference type="AlphaFoldDB" id="A0A9D1SD31"/>
<keyword evidence="1 4" id="KW-0645">Protease</keyword>
<evidence type="ECO:0000256" key="1">
    <source>
        <dbReference type="ARBA" id="ARBA00022670"/>
    </source>
</evidence>
<dbReference type="InterPro" id="IPR000169">
    <property type="entry name" value="Pept_cys_AS"/>
</dbReference>
<dbReference type="SUPFAM" id="SSF54001">
    <property type="entry name" value="Cysteine proteinases"/>
    <property type="match status" value="1"/>
</dbReference>
<feature type="chain" id="PRO_5039657756" description="Aminopeptidase" evidence="6">
    <location>
        <begin position="21"/>
        <end position="403"/>
    </location>
</feature>
<dbReference type="PROSITE" id="PS00139">
    <property type="entry name" value="THIOL_PROTEASE_CYS"/>
    <property type="match status" value="1"/>
</dbReference>
<dbReference type="GO" id="GO:0070005">
    <property type="term" value="F:cysteine-type aminopeptidase activity"/>
    <property type="evidence" value="ECO:0007669"/>
    <property type="project" value="InterPro"/>
</dbReference>
<gene>
    <name evidence="8" type="ORF">IAB03_09300</name>
</gene>
<dbReference type="InterPro" id="IPR038765">
    <property type="entry name" value="Papain-like_cys_pep_sf"/>
</dbReference>
<evidence type="ECO:0000256" key="3">
    <source>
        <dbReference type="ARBA" id="ARBA00022807"/>
    </source>
</evidence>
<evidence type="ECO:0000313" key="9">
    <source>
        <dbReference type="Proteomes" id="UP000824112"/>
    </source>
</evidence>
<comment type="caution">
    <text evidence="8">The sequence shown here is derived from an EMBL/GenBank/DDBJ whole genome shotgun (WGS) entry which is preliminary data.</text>
</comment>
<dbReference type="PANTHER" id="PTHR10363">
    <property type="entry name" value="BLEOMYCIN HYDROLASE"/>
    <property type="match status" value="1"/>
</dbReference>
<evidence type="ECO:0000313" key="8">
    <source>
        <dbReference type="EMBL" id="HIU55984.1"/>
    </source>
</evidence>
<keyword evidence="3 4" id="KW-0788">Thiol protease</keyword>
<sequence length="403" mass="45590">MKKFFVWMAIACVGSGIAVAQDNNEGYKFTDQKILKYTPVQNQASSGTCWSFSGAAFLESEILRLKGEEVNLSEMYIVRCALLDKAEKFVRMHGKSNFSAGGATHDVMNMIKKYGALPEEVYTGLNYGTTTHRHAEMEKVLEGYINGVIENPNRKLSTAWRAGFEGILDAYLGKVPETFTYKGKEYTPMTFAESLGLNMDDYISFTSFTHHPFYEQFAIEVPDNWAGGLSYNVPIDEFAQLFSNAIDKGFTIYWASDVSEKGFAYNRGFAVVPDADITIMSDSEKARWTALTESEKQNELYKLDKPGTEKKITQELRQEAFDNYETTDDHGMQIVGTATDQIGNKYYKVKNSWGTEQVYGGFFYASEPFVLYKTTNMVIHKDAIPKDILKKLIEKDKETNPLK</sequence>
<organism evidence="8 9">
    <name type="scientific">Candidatus Gallibacteroides avistercoris</name>
    <dbReference type="NCBI Taxonomy" id="2840833"/>
    <lineage>
        <taxon>Bacteria</taxon>
        <taxon>Pseudomonadati</taxon>
        <taxon>Bacteroidota</taxon>
        <taxon>Bacteroidia</taxon>
        <taxon>Bacteroidales</taxon>
        <taxon>Bacteroidaceae</taxon>
        <taxon>Bacteroidaceae incertae sedis</taxon>
        <taxon>Candidatus Gallibacteroides</taxon>
    </lineage>
</organism>
<dbReference type="Gene3D" id="3.90.70.10">
    <property type="entry name" value="Cysteine proteinases"/>
    <property type="match status" value="1"/>
</dbReference>
<dbReference type="GO" id="GO:0006508">
    <property type="term" value="P:proteolysis"/>
    <property type="evidence" value="ECO:0007669"/>
    <property type="project" value="UniProtKB-KW"/>
</dbReference>
<dbReference type="InterPro" id="IPR004134">
    <property type="entry name" value="Peptidase_C1B"/>
</dbReference>
<reference evidence="8" key="1">
    <citation type="submission" date="2020-10" db="EMBL/GenBank/DDBJ databases">
        <authorList>
            <person name="Gilroy R."/>
        </authorList>
    </citation>
    <scope>NUCLEOTIDE SEQUENCE</scope>
    <source>
        <strain evidence="8">CHK158-818</strain>
    </source>
</reference>
<comment type="similarity">
    <text evidence="4">Belongs to the peptidase C1 family.</text>
</comment>
<name>A0A9D1SD31_9BACT</name>
<feature type="domain" description="Peptidase C1A papain C-terminal" evidence="7">
    <location>
        <begin position="23"/>
        <end position="369"/>
    </location>
</feature>
<dbReference type="SMART" id="SM00645">
    <property type="entry name" value="Pept_C1"/>
    <property type="match status" value="1"/>
</dbReference>
<evidence type="ECO:0000259" key="7">
    <source>
        <dbReference type="SMART" id="SM00645"/>
    </source>
</evidence>
<evidence type="ECO:0000256" key="4">
    <source>
        <dbReference type="PIRNR" id="PIRNR005700"/>
    </source>
</evidence>
<feature type="active site" evidence="5">
    <location>
        <position position="351"/>
    </location>
</feature>
<feature type="signal peptide" evidence="6">
    <location>
        <begin position="1"/>
        <end position="20"/>
    </location>
</feature>
<dbReference type="PANTHER" id="PTHR10363:SF2">
    <property type="entry name" value="BLEOMYCIN HYDROLASE"/>
    <property type="match status" value="1"/>
</dbReference>
<feature type="active site" evidence="5">
    <location>
        <position position="49"/>
    </location>
</feature>
<evidence type="ECO:0000256" key="2">
    <source>
        <dbReference type="ARBA" id="ARBA00022801"/>
    </source>
</evidence>